<dbReference type="InterPro" id="IPR021986">
    <property type="entry name" value="Spherulin4"/>
</dbReference>
<proteinExistence type="predicted"/>
<dbReference type="Proteomes" id="UP000016933">
    <property type="component" value="Unassembled WGS sequence"/>
</dbReference>
<dbReference type="Pfam" id="PF12138">
    <property type="entry name" value="Spherulin4"/>
    <property type="match status" value="1"/>
</dbReference>
<name>M2YHX4_DOTSN</name>
<reference evidence="1 2" key="2">
    <citation type="journal article" date="2012" name="PLoS Pathog.">
        <title>Diverse lifestyles and strategies of plant pathogenesis encoded in the genomes of eighteen Dothideomycetes fungi.</title>
        <authorList>
            <person name="Ohm R.A."/>
            <person name="Feau N."/>
            <person name="Henrissat B."/>
            <person name="Schoch C.L."/>
            <person name="Horwitz B.A."/>
            <person name="Barry K.W."/>
            <person name="Condon B.J."/>
            <person name="Copeland A.C."/>
            <person name="Dhillon B."/>
            <person name="Glaser F."/>
            <person name="Hesse C.N."/>
            <person name="Kosti I."/>
            <person name="LaButti K."/>
            <person name="Lindquist E.A."/>
            <person name="Lucas S."/>
            <person name="Salamov A.A."/>
            <person name="Bradshaw R.E."/>
            <person name="Ciuffetti L."/>
            <person name="Hamelin R.C."/>
            <person name="Kema G.H.J."/>
            <person name="Lawrence C."/>
            <person name="Scott J.A."/>
            <person name="Spatafora J.W."/>
            <person name="Turgeon B.G."/>
            <person name="de Wit P.J.G.M."/>
            <person name="Zhong S."/>
            <person name="Goodwin S.B."/>
            <person name="Grigoriev I.V."/>
        </authorList>
    </citation>
    <scope>NUCLEOTIDE SEQUENCE [LARGE SCALE GENOMIC DNA]</scope>
    <source>
        <strain evidence="2">NZE10 / CBS 128990</strain>
    </source>
</reference>
<organism evidence="1 2">
    <name type="scientific">Dothistroma septosporum (strain NZE10 / CBS 128990)</name>
    <name type="common">Red band needle blight fungus</name>
    <name type="synonym">Mycosphaerella pini</name>
    <dbReference type="NCBI Taxonomy" id="675120"/>
    <lineage>
        <taxon>Eukaryota</taxon>
        <taxon>Fungi</taxon>
        <taxon>Dikarya</taxon>
        <taxon>Ascomycota</taxon>
        <taxon>Pezizomycotina</taxon>
        <taxon>Dothideomycetes</taxon>
        <taxon>Dothideomycetidae</taxon>
        <taxon>Mycosphaerellales</taxon>
        <taxon>Mycosphaerellaceae</taxon>
        <taxon>Dothistroma</taxon>
    </lineage>
</organism>
<evidence type="ECO:0000313" key="2">
    <source>
        <dbReference type="Proteomes" id="UP000016933"/>
    </source>
</evidence>
<dbReference type="EMBL" id="KB446548">
    <property type="protein sequence ID" value="EME38100.1"/>
    <property type="molecule type" value="Genomic_DNA"/>
</dbReference>
<evidence type="ECO:0000313" key="1">
    <source>
        <dbReference type="EMBL" id="EME38100.1"/>
    </source>
</evidence>
<dbReference type="PANTHER" id="PTHR35040">
    <property type="match status" value="1"/>
</dbReference>
<keyword evidence="2" id="KW-1185">Reference proteome</keyword>
<dbReference type="OMA" id="CFASAPY"/>
<gene>
    <name evidence="1" type="ORF">DOTSEDRAFT_29691</name>
</gene>
<protein>
    <submittedName>
        <fullName evidence="1">Uncharacterized protein</fullName>
    </submittedName>
</protein>
<dbReference type="AlphaFoldDB" id="M2YHX4"/>
<sequence>MVNLGGILFPLYIYPYPATRWDPLIAAAQQYRDVTFTAVVNPDNGPGADSTGCPNKDFVGAIAKLNAEPNIVTMGYVHTANRWDCSGPADSQRPGTGTDICFASAPYATVMKNISTYGSWNTCVGWDGAQHDVHMDSLFIDEAPGQDNFKFGAYMTNLTNFAKSNFVNAANNGTVLFNAGAQTDSRYFNVADTIIVLENTEQFYESIPDIDTWVWGSGTKYPSKASILLYNHTTTQGTTSTYNTVAYNVDTILSRKHDAFASVFISNLIGNQYAEFPTDWANITSAVNYTVTANKICVANNTC</sequence>
<reference evidence="2" key="1">
    <citation type="journal article" date="2012" name="PLoS Genet.">
        <title>The genomes of the fungal plant pathogens Cladosporium fulvum and Dothistroma septosporum reveal adaptation to different hosts and lifestyles but also signatures of common ancestry.</title>
        <authorList>
            <person name="de Wit P.J.G.M."/>
            <person name="van der Burgt A."/>
            <person name="Oekmen B."/>
            <person name="Stergiopoulos I."/>
            <person name="Abd-Elsalam K.A."/>
            <person name="Aerts A.L."/>
            <person name="Bahkali A.H."/>
            <person name="Beenen H.G."/>
            <person name="Chettri P."/>
            <person name="Cox M.P."/>
            <person name="Datema E."/>
            <person name="de Vries R.P."/>
            <person name="Dhillon B."/>
            <person name="Ganley A.R."/>
            <person name="Griffiths S.A."/>
            <person name="Guo Y."/>
            <person name="Hamelin R.C."/>
            <person name="Henrissat B."/>
            <person name="Kabir M.S."/>
            <person name="Jashni M.K."/>
            <person name="Kema G."/>
            <person name="Klaubauf S."/>
            <person name="Lapidus A."/>
            <person name="Levasseur A."/>
            <person name="Lindquist E."/>
            <person name="Mehrabi R."/>
            <person name="Ohm R.A."/>
            <person name="Owen T.J."/>
            <person name="Salamov A."/>
            <person name="Schwelm A."/>
            <person name="Schijlen E."/>
            <person name="Sun H."/>
            <person name="van den Burg H.A."/>
            <person name="van Ham R.C.H.J."/>
            <person name="Zhang S."/>
            <person name="Goodwin S.B."/>
            <person name="Grigoriev I.V."/>
            <person name="Collemare J."/>
            <person name="Bradshaw R.E."/>
        </authorList>
    </citation>
    <scope>NUCLEOTIDE SEQUENCE [LARGE SCALE GENOMIC DNA]</scope>
    <source>
        <strain evidence="2">NZE10 / CBS 128990</strain>
    </source>
</reference>
<dbReference type="eggNOG" id="ENOG502T62T">
    <property type="taxonomic scope" value="Eukaryota"/>
</dbReference>
<accession>M2YHX4</accession>
<dbReference type="PANTHER" id="PTHR35040:SF9">
    <property type="entry name" value="4-LIKE CELL SURFACE PROTEIN, PUTATIVE (AFU_ORTHOLOGUE AFUA_4G14080)-RELATED"/>
    <property type="match status" value="1"/>
</dbReference>
<dbReference type="HOGENOM" id="CLU_060605_0_0_1"/>
<dbReference type="OrthoDB" id="5342184at2759"/>